<sequence>MSYTFWILLLCGAGTFGLRWLPLWQARRRGHSARASPQVQRWLAGVGPAAIAALFVVSTWGLVVSDVRWGRVAVISVALLAICLARLVRGGIAMPTLAGALTYGLLAHVKPW</sequence>
<protein>
    <submittedName>
        <fullName evidence="2">Branched-chain amino acid transport protein (AzlD)</fullName>
    </submittedName>
</protein>
<dbReference type="GeneID" id="94694110"/>
<dbReference type="RefSeq" id="WP_016448917.1">
    <property type="nucleotide sequence ID" value="NZ_CP141274.1"/>
</dbReference>
<dbReference type="Proteomes" id="UP000183417">
    <property type="component" value="Unassembled WGS sequence"/>
</dbReference>
<dbReference type="AlphaFoldDB" id="A0A1H3LZS6"/>
<dbReference type="Pfam" id="PF05437">
    <property type="entry name" value="AzlD"/>
    <property type="match status" value="1"/>
</dbReference>
<keyword evidence="1" id="KW-1133">Transmembrane helix</keyword>
<feature type="transmembrane region" description="Helical" evidence="1">
    <location>
        <begin position="42"/>
        <end position="63"/>
    </location>
</feature>
<evidence type="ECO:0000256" key="1">
    <source>
        <dbReference type="SAM" id="Phobius"/>
    </source>
</evidence>
<reference evidence="2 3" key="1">
    <citation type="submission" date="2016-10" db="EMBL/GenBank/DDBJ databases">
        <authorList>
            <person name="de Groot N.N."/>
        </authorList>
    </citation>
    <scope>NUCLEOTIDE SEQUENCE [LARGE SCALE GENOMIC DNA]</scope>
    <source>
        <strain evidence="2 3">LMG 24775</strain>
    </source>
</reference>
<accession>A0A1H3LZS6</accession>
<feature type="transmembrane region" description="Helical" evidence="1">
    <location>
        <begin position="69"/>
        <end position="88"/>
    </location>
</feature>
<dbReference type="EMBL" id="FNPE01000007">
    <property type="protein sequence ID" value="SDY69514.1"/>
    <property type="molecule type" value="Genomic_DNA"/>
</dbReference>
<feature type="transmembrane region" description="Helical" evidence="1">
    <location>
        <begin position="6"/>
        <end position="22"/>
    </location>
</feature>
<keyword evidence="1" id="KW-0812">Transmembrane</keyword>
<keyword evidence="1" id="KW-0472">Membrane</keyword>
<evidence type="ECO:0000313" key="2">
    <source>
        <dbReference type="EMBL" id="SDY69514.1"/>
    </source>
</evidence>
<dbReference type="InterPro" id="IPR008407">
    <property type="entry name" value="Brnchd-chn_aa_trnsp_AzlD"/>
</dbReference>
<evidence type="ECO:0000313" key="3">
    <source>
        <dbReference type="Proteomes" id="UP000183417"/>
    </source>
</evidence>
<organism evidence="2 3">
    <name type="scientific">Delftia lacustris</name>
    <dbReference type="NCBI Taxonomy" id="558537"/>
    <lineage>
        <taxon>Bacteria</taxon>
        <taxon>Pseudomonadati</taxon>
        <taxon>Pseudomonadota</taxon>
        <taxon>Betaproteobacteria</taxon>
        <taxon>Burkholderiales</taxon>
        <taxon>Comamonadaceae</taxon>
        <taxon>Delftia</taxon>
    </lineage>
</organism>
<proteinExistence type="predicted"/>
<gene>
    <name evidence="2" type="ORF">SAMN05421547_10743</name>
</gene>
<name>A0A1H3LZS6_9BURK</name>